<keyword evidence="1" id="KW-0732">Signal</keyword>
<evidence type="ECO:0000313" key="2">
    <source>
        <dbReference type="EMBL" id="MFC3141927.1"/>
    </source>
</evidence>
<accession>A0ABV7GS79</accession>
<sequence>MLRSLVIGAALGLCAAAAQAQTVIDCNGWQGSARNIAEPWEANTTTFANGAIRVALLDTVEPAVGAFYLLIIHPPYDELGTPDCGIVGMDEGMGFANMDFGALSAAYDPATGLTLRVGVEMFAAATGGFDPAILAVTVNQSTGDLTPRFEIP</sequence>
<protein>
    <submittedName>
        <fullName evidence="2">Uncharacterized protein</fullName>
    </submittedName>
</protein>
<reference evidence="3" key="1">
    <citation type="journal article" date="2019" name="Int. J. Syst. Evol. Microbiol.">
        <title>The Global Catalogue of Microorganisms (GCM) 10K type strain sequencing project: providing services to taxonomists for standard genome sequencing and annotation.</title>
        <authorList>
            <consortium name="The Broad Institute Genomics Platform"/>
            <consortium name="The Broad Institute Genome Sequencing Center for Infectious Disease"/>
            <person name="Wu L."/>
            <person name="Ma J."/>
        </authorList>
    </citation>
    <scope>NUCLEOTIDE SEQUENCE [LARGE SCALE GENOMIC DNA]</scope>
    <source>
        <strain evidence="3">KCTC 52366</strain>
    </source>
</reference>
<organism evidence="2 3">
    <name type="scientific">Psychromarinibacter halotolerans</name>
    <dbReference type="NCBI Taxonomy" id="1775175"/>
    <lineage>
        <taxon>Bacteria</taxon>
        <taxon>Pseudomonadati</taxon>
        <taxon>Pseudomonadota</taxon>
        <taxon>Alphaproteobacteria</taxon>
        <taxon>Rhodobacterales</taxon>
        <taxon>Paracoccaceae</taxon>
        <taxon>Psychromarinibacter</taxon>
    </lineage>
</organism>
<keyword evidence="3" id="KW-1185">Reference proteome</keyword>
<feature type="chain" id="PRO_5046437802" evidence="1">
    <location>
        <begin position="21"/>
        <end position="152"/>
    </location>
</feature>
<gene>
    <name evidence="2" type="ORF">ACFOGP_04365</name>
</gene>
<evidence type="ECO:0000256" key="1">
    <source>
        <dbReference type="SAM" id="SignalP"/>
    </source>
</evidence>
<feature type="signal peptide" evidence="1">
    <location>
        <begin position="1"/>
        <end position="20"/>
    </location>
</feature>
<dbReference type="EMBL" id="JBHRTB010000010">
    <property type="protein sequence ID" value="MFC3141927.1"/>
    <property type="molecule type" value="Genomic_DNA"/>
</dbReference>
<proteinExistence type="predicted"/>
<dbReference type="RefSeq" id="WP_275631825.1">
    <property type="nucleotide sequence ID" value="NZ_JARGYD010000002.1"/>
</dbReference>
<evidence type="ECO:0000313" key="3">
    <source>
        <dbReference type="Proteomes" id="UP001595632"/>
    </source>
</evidence>
<comment type="caution">
    <text evidence="2">The sequence shown here is derived from an EMBL/GenBank/DDBJ whole genome shotgun (WGS) entry which is preliminary data.</text>
</comment>
<name>A0ABV7GS79_9RHOB</name>
<dbReference type="Proteomes" id="UP001595632">
    <property type="component" value="Unassembled WGS sequence"/>
</dbReference>